<reference evidence="2 3" key="1">
    <citation type="submission" date="2017-01" db="EMBL/GenBank/DDBJ databases">
        <authorList>
            <person name="Varghese N."/>
            <person name="Submissions S."/>
        </authorList>
    </citation>
    <scope>NUCLEOTIDE SEQUENCE [LARGE SCALE GENOMIC DNA]</scope>
    <source>
        <strain evidence="2 3">ATCC 35905</strain>
    </source>
</reference>
<sequence length="202" mass="21846">MSGNRKRVKLPEGNIVRGLFRLARGDVGGMREFGNTTEAFSASIAPLLAFPLVSAVLFGLTGHWLLAVVMLLSRVCGVLLQPVITELAARYLASRATWLITSTALNWSIWLLIPLTLIGGLVSSGLVSLGIDGRYAVIGSLVGSFVYLLWIQCLIMRTGLRLTWLFAVPIVIGMNILILAVCLEPFLVHPSLMALIVHPGVK</sequence>
<dbReference type="RefSeq" id="WP_029311858.1">
    <property type="nucleotide sequence ID" value="NZ_DAOMCH010000001.1"/>
</dbReference>
<feature type="transmembrane region" description="Helical" evidence="1">
    <location>
        <begin position="135"/>
        <end position="155"/>
    </location>
</feature>
<name>A0A8G2FEN3_ACIRU</name>
<evidence type="ECO:0000256" key="1">
    <source>
        <dbReference type="SAM" id="Phobius"/>
    </source>
</evidence>
<evidence type="ECO:0008006" key="4">
    <source>
        <dbReference type="Google" id="ProtNLM"/>
    </source>
</evidence>
<proteinExistence type="predicted"/>
<feature type="transmembrane region" description="Helical" evidence="1">
    <location>
        <begin position="162"/>
        <end position="188"/>
    </location>
</feature>
<feature type="transmembrane region" description="Helical" evidence="1">
    <location>
        <begin position="96"/>
        <end position="123"/>
    </location>
</feature>
<dbReference type="Proteomes" id="UP000186308">
    <property type="component" value="Unassembled WGS sequence"/>
</dbReference>
<feature type="transmembrane region" description="Helical" evidence="1">
    <location>
        <begin position="39"/>
        <end position="58"/>
    </location>
</feature>
<dbReference type="OrthoDB" id="7281988at2"/>
<comment type="caution">
    <text evidence="2">The sequence shown here is derived from an EMBL/GenBank/DDBJ whole genome shotgun (WGS) entry which is preliminary data.</text>
</comment>
<organism evidence="2 3">
    <name type="scientific">Acidiphilium rubrum</name>
    <dbReference type="NCBI Taxonomy" id="526"/>
    <lineage>
        <taxon>Bacteria</taxon>
        <taxon>Pseudomonadati</taxon>
        <taxon>Pseudomonadota</taxon>
        <taxon>Alphaproteobacteria</taxon>
        <taxon>Acetobacterales</taxon>
        <taxon>Acidocellaceae</taxon>
        <taxon>Acidiphilium</taxon>
    </lineage>
</organism>
<keyword evidence="1" id="KW-1133">Transmembrane helix</keyword>
<evidence type="ECO:0000313" key="3">
    <source>
        <dbReference type="Proteomes" id="UP000186308"/>
    </source>
</evidence>
<protein>
    <recommendedName>
        <fullName evidence="4">Yip1 domain-containing protein</fullName>
    </recommendedName>
</protein>
<accession>A0A8G2FEN3</accession>
<dbReference type="EMBL" id="FTNE01000014">
    <property type="protein sequence ID" value="SIR05533.1"/>
    <property type="molecule type" value="Genomic_DNA"/>
</dbReference>
<gene>
    <name evidence="2" type="ORF">SAMN05421828_11472</name>
</gene>
<dbReference type="AlphaFoldDB" id="A0A8G2FEN3"/>
<keyword evidence="3" id="KW-1185">Reference proteome</keyword>
<keyword evidence="1" id="KW-0472">Membrane</keyword>
<feature type="transmembrane region" description="Helical" evidence="1">
    <location>
        <begin position="64"/>
        <end position="84"/>
    </location>
</feature>
<evidence type="ECO:0000313" key="2">
    <source>
        <dbReference type="EMBL" id="SIR05533.1"/>
    </source>
</evidence>
<keyword evidence="1" id="KW-0812">Transmembrane</keyword>